<evidence type="ECO:0000313" key="2">
    <source>
        <dbReference type="EMBL" id="SHK63607.1"/>
    </source>
</evidence>
<gene>
    <name evidence="2" type="ORF">SAMN05443637_109102</name>
</gene>
<dbReference type="GO" id="GO:0016810">
    <property type="term" value="F:hydrolase activity, acting on carbon-nitrogen (but not peptide) bonds"/>
    <property type="evidence" value="ECO:0007669"/>
    <property type="project" value="InterPro"/>
</dbReference>
<dbReference type="SUPFAM" id="SSF51556">
    <property type="entry name" value="Metallo-dependent hydrolases"/>
    <property type="match status" value="1"/>
</dbReference>
<evidence type="ECO:0000313" key="3">
    <source>
        <dbReference type="Proteomes" id="UP000184363"/>
    </source>
</evidence>
<dbReference type="RefSeq" id="WP_234997231.1">
    <property type="nucleotide sequence ID" value="NZ_FRAP01000009.1"/>
</dbReference>
<dbReference type="Proteomes" id="UP000184363">
    <property type="component" value="Unassembled WGS sequence"/>
</dbReference>
<dbReference type="Gene3D" id="3.10.310.70">
    <property type="match status" value="1"/>
</dbReference>
<protein>
    <recommendedName>
        <fullName evidence="1">Amidohydrolase 3 domain-containing protein</fullName>
    </recommendedName>
</protein>
<reference evidence="2 3" key="1">
    <citation type="submission" date="2016-11" db="EMBL/GenBank/DDBJ databases">
        <authorList>
            <person name="Jaros S."/>
            <person name="Januszkiewicz K."/>
            <person name="Wedrychowicz H."/>
        </authorList>
    </citation>
    <scope>NUCLEOTIDE SEQUENCE [LARGE SCALE GENOMIC DNA]</scope>
    <source>
        <strain evidence="2 3">DSM 43832</strain>
    </source>
</reference>
<dbReference type="STRING" id="1848.SAMN05443637_109102"/>
<accession>A0A1M6U325</accession>
<dbReference type="Gene3D" id="3.20.20.140">
    <property type="entry name" value="Metal-dependent hydrolases"/>
    <property type="match status" value="1"/>
</dbReference>
<sequence>MLIRNVRNGPGGPVVDVEVDDRVGGGADGGVITAIRPAGTGASGAAEVFDGDGGTILPGLRDAHVHLGQWASARRRIPLDGARSAADAVARVAAAAGPGTDFVIGSGFRDALWPDEPHKDLLAAALPDRPVALTSQDLHTLWLSPAALVAIGLDHPTGVLVEEDCYRATAALPAPDTATTDAWVHDALAAAAARGVTAIDDFEYGDTAADWVRRAEQRPLATRVGCVISRHLLDTAIARGHRTGHVLTDPLVTVGPLKLFVDGSLNTRTAWCCTPYPGTDSRGHLALPLPELTSLIAHAAAHGISSAVHAIGDAAAAVALDAFAAVGTRGRIEHAQLVRPRDVARFAELGITASVQPAHQPDDRDVADRWWADRTAHAYPYASLHATGVTLLFGSDAPVAPLDPWDGIASAVTRTDDERPPWHPEQALPLAVAVAASCGGRAALTEGDVADLTVVTGDLTVSPDLRATEVLLTTVAGRVTHRISS</sequence>
<evidence type="ECO:0000259" key="1">
    <source>
        <dbReference type="Pfam" id="PF07969"/>
    </source>
</evidence>
<feature type="domain" description="Amidohydrolase 3" evidence="1">
    <location>
        <begin position="47"/>
        <end position="481"/>
    </location>
</feature>
<name>A0A1M6U325_PSETH</name>
<dbReference type="InterPro" id="IPR032466">
    <property type="entry name" value="Metal_Hydrolase"/>
</dbReference>
<dbReference type="InterPro" id="IPR013108">
    <property type="entry name" value="Amidohydro_3"/>
</dbReference>
<dbReference type="Pfam" id="PF07969">
    <property type="entry name" value="Amidohydro_3"/>
    <property type="match status" value="1"/>
</dbReference>
<dbReference type="PANTHER" id="PTHR22642">
    <property type="entry name" value="IMIDAZOLONEPROPIONASE"/>
    <property type="match status" value="1"/>
</dbReference>
<keyword evidence="3" id="KW-1185">Reference proteome</keyword>
<proteinExistence type="predicted"/>
<dbReference type="EMBL" id="FRAP01000009">
    <property type="protein sequence ID" value="SHK63607.1"/>
    <property type="molecule type" value="Genomic_DNA"/>
</dbReference>
<dbReference type="AlphaFoldDB" id="A0A1M6U325"/>
<dbReference type="PANTHER" id="PTHR22642:SF2">
    <property type="entry name" value="PROTEIN LONG AFTER FAR-RED 3"/>
    <property type="match status" value="1"/>
</dbReference>
<dbReference type="Gene3D" id="2.30.40.10">
    <property type="entry name" value="Urease, subunit C, domain 1"/>
    <property type="match status" value="1"/>
</dbReference>
<dbReference type="SUPFAM" id="SSF51338">
    <property type="entry name" value="Composite domain of metallo-dependent hydrolases"/>
    <property type="match status" value="1"/>
</dbReference>
<organism evidence="2 3">
    <name type="scientific">Pseudonocardia thermophila</name>
    <dbReference type="NCBI Taxonomy" id="1848"/>
    <lineage>
        <taxon>Bacteria</taxon>
        <taxon>Bacillati</taxon>
        <taxon>Actinomycetota</taxon>
        <taxon>Actinomycetes</taxon>
        <taxon>Pseudonocardiales</taxon>
        <taxon>Pseudonocardiaceae</taxon>
        <taxon>Pseudonocardia</taxon>
    </lineage>
</organism>
<dbReference type="InterPro" id="IPR011059">
    <property type="entry name" value="Metal-dep_hydrolase_composite"/>
</dbReference>